<feature type="compositionally biased region" description="Low complexity" evidence="1">
    <location>
        <begin position="28"/>
        <end position="41"/>
    </location>
</feature>
<dbReference type="Proteomes" id="UP001294412">
    <property type="component" value="Unassembled WGS sequence"/>
</dbReference>
<feature type="chain" id="PRO_5046629973" description="PRC-barrel domain-containing protein" evidence="2">
    <location>
        <begin position="21"/>
        <end position="171"/>
    </location>
</feature>
<sequence>MKFLFSTATALALFVSPVFAQDPSQAPAAQTDAQSSGSASSADDRMARDSAMESAKGAGMSDVTVVERAFVLQGTNAAGNPVFMIVDPPGALLGIGAPIAVAATSPGSSDASRSADAETADGTAKTVEEMAGEPAQTGYMATQTDPASPQMWDPMMVEQQMRDLGLDKPAQ</sequence>
<evidence type="ECO:0000313" key="4">
    <source>
        <dbReference type="Proteomes" id="UP001294412"/>
    </source>
</evidence>
<evidence type="ECO:0008006" key="5">
    <source>
        <dbReference type="Google" id="ProtNLM"/>
    </source>
</evidence>
<feature type="region of interest" description="Disordered" evidence="1">
    <location>
        <begin position="104"/>
        <end position="151"/>
    </location>
</feature>
<organism evidence="3 4">
    <name type="scientific">Fulvimarina uroteuthidis</name>
    <dbReference type="NCBI Taxonomy" id="3098149"/>
    <lineage>
        <taxon>Bacteria</taxon>
        <taxon>Pseudomonadati</taxon>
        <taxon>Pseudomonadota</taxon>
        <taxon>Alphaproteobacteria</taxon>
        <taxon>Hyphomicrobiales</taxon>
        <taxon>Aurantimonadaceae</taxon>
        <taxon>Fulvimarina</taxon>
    </lineage>
</organism>
<gene>
    <name evidence="3" type="ORF">U0C82_16845</name>
</gene>
<dbReference type="RefSeq" id="WP_322188719.1">
    <property type="nucleotide sequence ID" value="NZ_JAXLPB010000006.1"/>
</dbReference>
<keyword evidence="2" id="KW-0732">Signal</keyword>
<feature type="compositionally biased region" description="Basic and acidic residues" evidence="1">
    <location>
        <begin position="42"/>
        <end position="51"/>
    </location>
</feature>
<comment type="caution">
    <text evidence="3">The sequence shown here is derived from an EMBL/GenBank/DDBJ whole genome shotgun (WGS) entry which is preliminary data.</text>
</comment>
<evidence type="ECO:0000256" key="2">
    <source>
        <dbReference type="SAM" id="SignalP"/>
    </source>
</evidence>
<evidence type="ECO:0000256" key="1">
    <source>
        <dbReference type="SAM" id="MobiDB-lite"/>
    </source>
</evidence>
<reference evidence="3 4" key="1">
    <citation type="submission" date="2023-12" db="EMBL/GenBank/DDBJ databases">
        <title>Description of Novel Strain Fulvimarina sp. 2208YS6-2-32 isolated from Uroteuthis (Photololigo) edulis.</title>
        <authorList>
            <person name="Park J.-S."/>
        </authorList>
    </citation>
    <scope>NUCLEOTIDE SEQUENCE [LARGE SCALE GENOMIC DNA]</scope>
    <source>
        <strain evidence="3 4">2208YS6-2-32</strain>
    </source>
</reference>
<evidence type="ECO:0000313" key="3">
    <source>
        <dbReference type="EMBL" id="MDY8110810.1"/>
    </source>
</evidence>
<accession>A0ABU5I615</accession>
<dbReference type="EMBL" id="JAXLPB010000006">
    <property type="protein sequence ID" value="MDY8110810.1"/>
    <property type="molecule type" value="Genomic_DNA"/>
</dbReference>
<feature type="signal peptide" evidence="2">
    <location>
        <begin position="1"/>
        <end position="20"/>
    </location>
</feature>
<keyword evidence="4" id="KW-1185">Reference proteome</keyword>
<proteinExistence type="predicted"/>
<protein>
    <recommendedName>
        <fullName evidence="5">PRC-barrel domain-containing protein</fullName>
    </recommendedName>
</protein>
<name>A0ABU5I615_9HYPH</name>
<feature type="region of interest" description="Disordered" evidence="1">
    <location>
        <begin position="24"/>
        <end position="58"/>
    </location>
</feature>